<dbReference type="GO" id="GO:0015630">
    <property type="term" value="C:microtubule cytoskeleton"/>
    <property type="evidence" value="ECO:0007669"/>
    <property type="project" value="TreeGrafter"/>
</dbReference>
<comment type="subcellular location">
    <subcellularLocation>
        <location evidence="1">Cytoplasm</location>
        <location evidence="1">Cytoskeleton</location>
        <location evidence="1">Flagellum axoneme</location>
    </subcellularLocation>
</comment>
<evidence type="ECO:0000256" key="8">
    <source>
        <dbReference type="ARBA" id="ARBA00023273"/>
    </source>
</evidence>
<dbReference type="Proteomes" id="UP001190700">
    <property type="component" value="Unassembled WGS sequence"/>
</dbReference>
<dbReference type="PANTHER" id="PTHR19960:SF25">
    <property type="entry name" value="TEKTIN-1"/>
    <property type="match status" value="1"/>
</dbReference>
<feature type="coiled-coil region" evidence="9">
    <location>
        <begin position="370"/>
        <end position="411"/>
    </location>
</feature>
<evidence type="ECO:0000256" key="9">
    <source>
        <dbReference type="SAM" id="Coils"/>
    </source>
</evidence>
<keyword evidence="7" id="KW-0206">Cytoskeleton</keyword>
<keyword evidence="3" id="KW-0963">Cytoplasm</keyword>
<evidence type="ECO:0000256" key="10">
    <source>
        <dbReference type="SAM" id="MobiDB-lite"/>
    </source>
</evidence>
<evidence type="ECO:0000256" key="2">
    <source>
        <dbReference type="ARBA" id="ARBA00007209"/>
    </source>
</evidence>
<dbReference type="Pfam" id="PF03148">
    <property type="entry name" value="Tektin"/>
    <property type="match status" value="1"/>
</dbReference>
<evidence type="ECO:0000256" key="6">
    <source>
        <dbReference type="ARBA" id="ARBA00023069"/>
    </source>
</evidence>
<accession>A0AAE0L862</accession>
<dbReference type="AlphaFoldDB" id="A0AAE0L862"/>
<dbReference type="PANTHER" id="PTHR19960">
    <property type="entry name" value="TEKTIN"/>
    <property type="match status" value="1"/>
</dbReference>
<feature type="coiled-coil region" evidence="9">
    <location>
        <begin position="290"/>
        <end position="324"/>
    </location>
</feature>
<reference evidence="11 12" key="1">
    <citation type="journal article" date="2015" name="Genome Biol. Evol.">
        <title>Comparative Genomics of a Bacterivorous Green Alga Reveals Evolutionary Causalities and Consequences of Phago-Mixotrophic Mode of Nutrition.</title>
        <authorList>
            <person name="Burns J.A."/>
            <person name="Paasch A."/>
            <person name="Narechania A."/>
            <person name="Kim E."/>
        </authorList>
    </citation>
    <scope>NUCLEOTIDE SEQUENCE [LARGE SCALE GENOMIC DNA]</scope>
    <source>
        <strain evidence="11 12">PLY_AMNH</strain>
    </source>
</reference>
<proteinExistence type="inferred from homology"/>
<dbReference type="GO" id="GO:0060294">
    <property type="term" value="P:cilium movement involved in cell motility"/>
    <property type="evidence" value="ECO:0007669"/>
    <property type="project" value="InterPro"/>
</dbReference>
<comment type="caution">
    <text evidence="11">The sequence shown here is derived from an EMBL/GenBank/DDBJ whole genome shotgun (WGS) entry which is preliminary data.</text>
</comment>
<evidence type="ECO:0000256" key="7">
    <source>
        <dbReference type="ARBA" id="ARBA00023212"/>
    </source>
</evidence>
<organism evidence="11 12">
    <name type="scientific">Cymbomonas tetramitiformis</name>
    <dbReference type="NCBI Taxonomy" id="36881"/>
    <lineage>
        <taxon>Eukaryota</taxon>
        <taxon>Viridiplantae</taxon>
        <taxon>Chlorophyta</taxon>
        <taxon>Pyramimonadophyceae</taxon>
        <taxon>Pyramimonadales</taxon>
        <taxon>Pyramimonadaceae</taxon>
        <taxon>Cymbomonas</taxon>
    </lineage>
</organism>
<dbReference type="EMBL" id="LGRX02007129">
    <property type="protein sequence ID" value="KAK3275598.1"/>
    <property type="molecule type" value="Genomic_DNA"/>
</dbReference>
<dbReference type="InterPro" id="IPR048256">
    <property type="entry name" value="Tektin-like"/>
</dbReference>
<evidence type="ECO:0008006" key="13">
    <source>
        <dbReference type="Google" id="ProtNLM"/>
    </source>
</evidence>
<comment type="similarity">
    <text evidence="2">Belongs to the tektin family.</text>
</comment>
<evidence type="ECO:0000313" key="11">
    <source>
        <dbReference type="EMBL" id="KAK3275598.1"/>
    </source>
</evidence>
<keyword evidence="5 9" id="KW-0175">Coiled coil</keyword>
<gene>
    <name evidence="11" type="ORF">CYMTET_16284</name>
</gene>
<keyword evidence="4" id="KW-0282">Flagellum</keyword>
<keyword evidence="8" id="KW-0966">Cell projection</keyword>
<dbReference type="GO" id="GO:0060271">
    <property type="term" value="P:cilium assembly"/>
    <property type="evidence" value="ECO:0007669"/>
    <property type="project" value="TreeGrafter"/>
</dbReference>
<sequence>MEQAGMPTHHVPLETSHMVHSSNGGPEGITLPPIDGVGHRLPQDWSFEAKTSITNAGHNTKLSDDSRFQSRAEMTAGVTTTMGSEAKTMRALRSKMHQTKNLKAILENTLDKTDYEIGKMQECKERLQTEKERVNNNLEVNLDRRKHRSQRPQRELVHDGAHKQLGNQTTLLQDILSKMDKMIEEVDDSLDHLNKMKWMLAADLADKNSSLELDSKCVDLGLTWPEGETPERELPDNKLAHVPTSWKVQTMQTVELALQQHQEANDMRQKASKIAHNAKLAEKVQYDTVQQALEKRIANITKVRRELELKYQQVDKEIAEGTRTKHKLQESIALKTPPLKITLQRYQTRIQRPDRELVHDEVEHALKEQYESLHACVEALQEQLNQVQRNLDQLERTKGELDADIADKNENLEIEKQCHTMAPPRPKTRGVLLGWHPVQEYHPHREVSVTWENASSSKMMSY</sequence>
<evidence type="ECO:0000256" key="4">
    <source>
        <dbReference type="ARBA" id="ARBA00022846"/>
    </source>
</evidence>
<protein>
    <recommendedName>
        <fullName evidence="13">Tektin</fullName>
    </recommendedName>
</protein>
<keyword evidence="12" id="KW-1185">Reference proteome</keyword>
<name>A0AAE0L862_9CHLO</name>
<feature type="coiled-coil region" evidence="9">
    <location>
        <begin position="89"/>
        <end position="144"/>
    </location>
</feature>
<dbReference type="InterPro" id="IPR000435">
    <property type="entry name" value="Tektins"/>
</dbReference>
<evidence type="ECO:0000256" key="3">
    <source>
        <dbReference type="ARBA" id="ARBA00022490"/>
    </source>
</evidence>
<evidence type="ECO:0000256" key="1">
    <source>
        <dbReference type="ARBA" id="ARBA00004611"/>
    </source>
</evidence>
<feature type="region of interest" description="Disordered" evidence="10">
    <location>
        <begin position="1"/>
        <end position="23"/>
    </location>
</feature>
<dbReference type="GO" id="GO:0005737">
    <property type="term" value="C:cytoplasm"/>
    <property type="evidence" value="ECO:0007669"/>
    <property type="project" value="UniProtKB-ARBA"/>
</dbReference>
<evidence type="ECO:0000313" key="12">
    <source>
        <dbReference type="Proteomes" id="UP001190700"/>
    </source>
</evidence>
<dbReference type="GO" id="GO:0005929">
    <property type="term" value="C:cilium"/>
    <property type="evidence" value="ECO:0007669"/>
    <property type="project" value="UniProtKB-ARBA"/>
</dbReference>
<evidence type="ECO:0000256" key="5">
    <source>
        <dbReference type="ARBA" id="ARBA00023054"/>
    </source>
</evidence>
<dbReference type="GO" id="GO:0005634">
    <property type="term" value="C:nucleus"/>
    <property type="evidence" value="ECO:0007669"/>
    <property type="project" value="TreeGrafter"/>
</dbReference>
<keyword evidence="6" id="KW-0969">Cilium</keyword>